<dbReference type="EMBL" id="CP030261">
    <property type="protein sequence ID" value="AXB57538.1"/>
    <property type="molecule type" value="Genomic_DNA"/>
</dbReference>
<dbReference type="OrthoDB" id="877230at2"/>
<feature type="transmembrane region" description="Helical" evidence="1">
    <location>
        <begin position="134"/>
        <end position="157"/>
    </location>
</feature>
<keyword evidence="1" id="KW-0812">Transmembrane</keyword>
<protein>
    <submittedName>
        <fullName evidence="3">CPBP family intramembrane metalloprotease</fullName>
    </submittedName>
</protein>
<evidence type="ECO:0000256" key="1">
    <source>
        <dbReference type="SAM" id="Phobius"/>
    </source>
</evidence>
<keyword evidence="4" id="KW-1185">Reference proteome</keyword>
<dbReference type="GO" id="GO:0080120">
    <property type="term" value="P:CAAX-box protein maturation"/>
    <property type="evidence" value="ECO:0007669"/>
    <property type="project" value="UniProtKB-ARBA"/>
</dbReference>
<evidence type="ECO:0000259" key="2">
    <source>
        <dbReference type="Pfam" id="PF02517"/>
    </source>
</evidence>
<dbReference type="InterPro" id="IPR003675">
    <property type="entry name" value="Rce1/LyrA-like_dom"/>
</dbReference>
<accession>A0A344LUE6</accession>
<organism evidence="3 4">
    <name type="scientific">Flavobacterium fluviale</name>
    <dbReference type="NCBI Taxonomy" id="2249356"/>
    <lineage>
        <taxon>Bacteria</taxon>
        <taxon>Pseudomonadati</taxon>
        <taxon>Bacteroidota</taxon>
        <taxon>Flavobacteriia</taxon>
        <taxon>Flavobacteriales</taxon>
        <taxon>Flavobacteriaceae</taxon>
        <taxon>Flavobacterium</taxon>
    </lineage>
</organism>
<feature type="transmembrane region" description="Helical" evidence="1">
    <location>
        <begin position="201"/>
        <end position="221"/>
    </location>
</feature>
<feature type="domain" description="CAAX prenyl protease 2/Lysostaphin resistance protein A-like" evidence="2">
    <location>
        <begin position="134"/>
        <end position="238"/>
    </location>
</feature>
<name>A0A344LUE6_9FLAO</name>
<dbReference type="GO" id="GO:0004175">
    <property type="term" value="F:endopeptidase activity"/>
    <property type="evidence" value="ECO:0007669"/>
    <property type="project" value="UniProtKB-ARBA"/>
</dbReference>
<dbReference type="AlphaFoldDB" id="A0A344LUE6"/>
<sequence>MSPLSPFLWILLISPFVVIAHFKTEKTNFKYLALFVVYFISDMLLQHYGKELLPLDFLGLKFNWSGKILSLVLSLIILFLVSKEERTQIGFTAQTNPKSALKFGLLVFIGFTLFDIVFKMILFPKGGAFDLETFIFQASMPGLTEEIALRGISLWLLNKAFAPKWNYRGVELGWSFVIITILFGVSHGAILDQDFHLKFDIITIVYLTLISSFSLGVLRVFSGNLIFSILGHNTINLINAVIRIL</sequence>
<dbReference type="Pfam" id="PF02517">
    <property type="entry name" value="Rce1-like"/>
    <property type="match status" value="1"/>
</dbReference>
<proteinExistence type="predicted"/>
<reference evidence="3 4" key="1">
    <citation type="submission" date="2018-06" db="EMBL/GenBank/DDBJ databases">
        <title>Genome sequencing of Flavobacterium.</title>
        <authorList>
            <person name="Baek M.-G."/>
            <person name="Yi H."/>
        </authorList>
    </citation>
    <scope>NUCLEOTIDE SEQUENCE [LARGE SCALE GENOMIC DNA]</scope>
    <source>
        <strain evidence="3 4">HYN0086</strain>
    </source>
</reference>
<keyword evidence="3" id="KW-0482">Metalloprotease</keyword>
<dbReference type="GO" id="GO:0006508">
    <property type="term" value="P:proteolysis"/>
    <property type="evidence" value="ECO:0007669"/>
    <property type="project" value="UniProtKB-KW"/>
</dbReference>
<keyword evidence="3" id="KW-0645">Protease</keyword>
<feature type="transmembrane region" description="Helical" evidence="1">
    <location>
        <begin position="169"/>
        <end position="189"/>
    </location>
</feature>
<evidence type="ECO:0000313" key="4">
    <source>
        <dbReference type="Proteomes" id="UP000251561"/>
    </source>
</evidence>
<dbReference type="GO" id="GO:0008237">
    <property type="term" value="F:metallopeptidase activity"/>
    <property type="evidence" value="ECO:0007669"/>
    <property type="project" value="UniProtKB-KW"/>
</dbReference>
<keyword evidence="1" id="KW-1133">Transmembrane helix</keyword>
<keyword evidence="3" id="KW-0378">Hydrolase</keyword>
<feature type="transmembrane region" description="Helical" evidence="1">
    <location>
        <begin position="64"/>
        <end position="82"/>
    </location>
</feature>
<keyword evidence="1" id="KW-0472">Membrane</keyword>
<dbReference type="RefSeq" id="WP_113678487.1">
    <property type="nucleotide sequence ID" value="NZ_CP030261.1"/>
</dbReference>
<feature type="transmembrane region" description="Helical" evidence="1">
    <location>
        <begin position="6"/>
        <end position="22"/>
    </location>
</feature>
<feature type="transmembrane region" description="Helical" evidence="1">
    <location>
        <begin position="29"/>
        <end position="49"/>
    </location>
</feature>
<evidence type="ECO:0000313" key="3">
    <source>
        <dbReference type="EMBL" id="AXB57538.1"/>
    </source>
</evidence>
<feature type="transmembrane region" description="Helical" evidence="1">
    <location>
        <begin position="103"/>
        <end position="122"/>
    </location>
</feature>
<dbReference type="KEGG" id="ffl:HYN86_13410"/>
<dbReference type="Proteomes" id="UP000251561">
    <property type="component" value="Chromosome"/>
</dbReference>
<gene>
    <name evidence="3" type="ORF">HYN86_13410</name>
</gene>